<proteinExistence type="predicted"/>
<feature type="transmembrane region" description="Helical" evidence="1">
    <location>
        <begin position="182"/>
        <end position="201"/>
    </location>
</feature>
<keyword evidence="1" id="KW-0812">Transmembrane</keyword>
<gene>
    <name evidence="2" type="ORF">JW984_05415</name>
</gene>
<reference evidence="2" key="2">
    <citation type="submission" date="2021-01" db="EMBL/GenBank/DDBJ databases">
        <authorList>
            <person name="Hahn C.R."/>
            <person name="Youssef N.H."/>
            <person name="Elshahed M."/>
        </authorList>
    </citation>
    <scope>NUCLEOTIDE SEQUENCE</scope>
    <source>
        <strain evidence="2">Zod_Metabat.24</strain>
    </source>
</reference>
<feature type="transmembrane region" description="Helical" evidence="1">
    <location>
        <begin position="207"/>
        <end position="227"/>
    </location>
</feature>
<evidence type="ECO:0000313" key="3">
    <source>
        <dbReference type="Proteomes" id="UP000809273"/>
    </source>
</evidence>
<protein>
    <recommendedName>
        <fullName evidence="4">Elongation factor-1 alpha</fullName>
    </recommendedName>
</protein>
<dbReference type="Proteomes" id="UP000809273">
    <property type="component" value="Unassembled WGS sequence"/>
</dbReference>
<sequence length="238" mass="26936">MFDRELKSLGIPAKVLITFFLLVIGTGYLSAVYAIYETHRLADGKEPLTMGDIVLTYYGDRETTLLGSKSLGTMKTYYESDDDIDKVLNWIKSGADRIAYEKTVAPIFTKSCVSCHSSRGSESGSPLTTFEEVVKYAEVNKGVAFARLSTLSHTHLITHSLMFFLLSLIFLMSSVKDRWKTLLFILSFGAIFCDVACWWLSKLSPVFSYGTVIFGSVLGITFLFYFFRPLYEMWLKKK</sequence>
<evidence type="ECO:0000256" key="1">
    <source>
        <dbReference type="SAM" id="Phobius"/>
    </source>
</evidence>
<reference evidence="2" key="1">
    <citation type="journal article" date="2021" name="Environ. Microbiol.">
        <title>Genomic characterization of three novel Desulfobacterota classes expand the metabolic and phylogenetic diversity of the phylum.</title>
        <authorList>
            <person name="Murphy C.L."/>
            <person name="Biggerstaff J."/>
            <person name="Eichhorn A."/>
            <person name="Ewing E."/>
            <person name="Shahan R."/>
            <person name="Soriano D."/>
            <person name="Stewart S."/>
            <person name="VanMol K."/>
            <person name="Walker R."/>
            <person name="Walters P."/>
            <person name="Elshahed M.S."/>
            <person name="Youssef N.H."/>
        </authorList>
    </citation>
    <scope>NUCLEOTIDE SEQUENCE</scope>
    <source>
        <strain evidence="2">Zod_Metabat.24</strain>
    </source>
</reference>
<organism evidence="2 3">
    <name type="scientific">Candidatus Zymogenus saltonus</name>
    <dbReference type="NCBI Taxonomy" id="2844893"/>
    <lineage>
        <taxon>Bacteria</taxon>
        <taxon>Deltaproteobacteria</taxon>
        <taxon>Candidatus Zymogenia</taxon>
        <taxon>Candidatus Zymogeniales</taxon>
        <taxon>Candidatus Zymogenaceae</taxon>
        <taxon>Candidatus Zymogenus</taxon>
    </lineage>
</organism>
<feature type="transmembrane region" description="Helical" evidence="1">
    <location>
        <begin position="156"/>
        <end position="175"/>
    </location>
</feature>
<evidence type="ECO:0000313" key="2">
    <source>
        <dbReference type="EMBL" id="MBN1572620.1"/>
    </source>
</evidence>
<keyword evidence="1" id="KW-0472">Membrane</keyword>
<evidence type="ECO:0008006" key="4">
    <source>
        <dbReference type="Google" id="ProtNLM"/>
    </source>
</evidence>
<dbReference type="AlphaFoldDB" id="A0A9D8KC45"/>
<name>A0A9D8KC45_9DELT</name>
<dbReference type="EMBL" id="JAFGIX010000026">
    <property type="protein sequence ID" value="MBN1572620.1"/>
    <property type="molecule type" value="Genomic_DNA"/>
</dbReference>
<feature type="transmembrane region" description="Helical" evidence="1">
    <location>
        <begin position="12"/>
        <end position="36"/>
    </location>
</feature>
<keyword evidence="1" id="KW-1133">Transmembrane helix</keyword>
<accession>A0A9D8KC45</accession>
<comment type="caution">
    <text evidence="2">The sequence shown here is derived from an EMBL/GenBank/DDBJ whole genome shotgun (WGS) entry which is preliminary data.</text>
</comment>